<accession>A0A1D1XCN5</accession>
<dbReference type="AlphaFoldDB" id="A0A1D1XCN5"/>
<feature type="compositionally biased region" description="Low complexity" evidence="1">
    <location>
        <begin position="114"/>
        <end position="123"/>
    </location>
</feature>
<feature type="compositionally biased region" description="Acidic residues" evidence="1">
    <location>
        <begin position="77"/>
        <end position="103"/>
    </location>
</feature>
<reference evidence="2" key="1">
    <citation type="submission" date="2015-07" db="EMBL/GenBank/DDBJ databases">
        <title>Transcriptome Assembly of Anthurium amnicola.</title>
        <authorList>
            <person name="Suzuki J."/>
        </authorList>
    </citation>
    <scope>NUCLEOTIDE SEQUENCE</scope>
</reference>
<evidence type="ECO:0000313" key="2">
    <source>
        <dbReference type="EMBL" id="JAT40159.1"/>
    </source>
</evidence>
<proteinExistence type="predicted"/>
<feature type="non-terminal residue" evidence="2">
    <location>
        <position position="1"/>
    </location>
</feature>
<gene>
    <name evidence="2" type="ORF">g.45402</name>
</gene>
<dbReference type="PANTHER" id="PTHR31717:SF60">
    <property type="entry name" value="B-BOX TYPE ZINC FINGER FAMILY PROTEIN"/>
    <property type="match status" value="1"/>
</dbReference>
<protein>
    <submittedName>
        <fullName evidence="2">Uncharacterized protein</fullName>
    </submittedName>
</protein>
<dbReference type="EMBL" id="GDJX01027777">
    <property type="protein sequence ID" value="JAT40159.1"/>
    <property type="molecule type" value="Transcribed_RNA"/>
</dbReference>
<organism evidence="2">
    <name type="scientific">Anthurium amnicola</name>
    <dbReference type="NCBI Taxonomy" id="1678845"/>
    <lineage>
        <taxon>Eukaryota</taxon>
        <taxon>Viridiplantae</taxon>
        <taxon>Streptophyta</taxon>
        <taxon>Embryophyta</taxon>
        <taxon>Tracheophyta</taxon>
        <taxon>Spermatophyta</taxon>
        <taxon>Magnoliopsida</taxon>
        <taxon>Liliopsida</taxon>
        <taxon>Araceae</taxon>
        <taxon>Pothoideae</taxon>
        <taxon>Potheae</taxon>
        <taxon>Anthurium</taxon>
    </lineage>
</organism>
<sequence length="137" mass="14761">GANFLVARHTRSLLCRACQAPTPWRASGSRLGSTTSLCHRCLQGHAAAASVEQEDMPREGASGRGGGSMEGGVDGSGDAEEEDDEYDEEDDEDEVDEEDDEENQVVPWSVESDTTTASPPRAARNPRRVGRLHAMVF</sequence>
<dbReference type="PANTHER" id="PTHR31717">
    <property type="entry name" value="ZINC FINGER PROTEIN CONSTANS-LIKE 10"/>
    <property type="match status" value="1"/>
</dbReference>
<evidence type="ECO:0000256" key="1">
    <source>
        <dbReference type="SAM" id="MobiDB-lite"/>
    </source>
</evidence>
<name>A0A1D1XCN5_9ARAE</name>
<feature type="region of interest" description="Disordered" evidence="1">
    <location>
        <begin position="45"/>
        <end position="137"/>
    </location>
</feature>
<feature type="compositionally biased region" description="Gly residues" evidence="1">
    <location>
        <begin position="62"/>
        <end position="75"/>
    </location>
</feature>